<sequence length="337" mass="39787">MTPTISITPSRIREEFGTSPKTFYDETGRQCYYSYNKGLIYDTWWLDDQKFSSDLFNPISYNHYMSDISINHYYNTNKPPIKPGVPQDYDFNCDSPIPYILNCIKYKYNEARKKIQDIYYKPDGTTIDYTIDYDPQTSKSINQTNYKSDGKTKDVIFEFNQTGQKTKKINYKSDGQTIDSITESDPKTGKKANQTYYHIDGSKTIEEFSPQTGRLIKTTYHHKDGSKFITDFDQTTSKQIRYTQHNKDGLLWYTYNYDPQTANRTKYTHYKPDGKTVYYIIEFNRETSNQSELTEFDSKTGNKIKYTKYYEDGKQTKYTIEFNYQTKKPNPRNSVQP</sequence>
<dbReference type="Gene3D" id="3.90.930.1">
    <property type="match status" value="1"/>
</dbReference>
<evidence type="ECO:0000313" key="3">
    <source>
        <dbReference type="Proteomes" id="UP000008323"/>
    </source>
</evidence>
<proteinExistence type="predicted"/>
<feature type="domain" description="DUF2963" evidence="1">
    <location>
        <begin position="246"/>
        <end position="290"/>
    </location>
</feature>
<feature type="domain" description="DUF2963" evidence="1">
    <location>
        <begin position="120"/>
        <end position="169"/>
    </location>
</feature>
<evidence type="ECO:0000259" key="1">
    <source>
        <dbReference type="Pfam" id="PF11178"/>
    </source>
</evidence>
<feature type="domain" description="DUF2963" evidence="1">
    <location>
        <begin position="197"/>
        <end position="244"/>
    </location>
</feature>
<dbReference type="Pfam" id="PF11178">
    <property type="entry name" value="DUF2963"/>
    <property type="match status" value="4"/>
</dbReference>
<reference evidence="2 3" key="1">
    <citation type="journal article" date="2008" name="J. Bacteriol.">
        <title>Comparative genome analysis of 'Candidatus Phytoplasma australiense' (subgroup tuf-Australia I; rp-A) and 'Ca. Phytoplasma asteris' strains OY-M and AY-WB.</title>
        <authorList>
            <person name="Tran-Nguyen L.T."/>
            <person name="Kube M."/>
            <person name="Schneider B."/>
            <person name="Reinhardt R."/>
            <person name="Gibb K.S."/>
        </authorList>
    </citation>
    <scope>NUCLEOTIDE SEQUENCE [LARGE SCALE GENOMIC DNA]</scope>
</reference>
<gene>
    <name evidence="2" type="ordered locus">PA0831</name>
</gene>
<protein>
    <recommendedName>
        <fullName evidence="1">DUF2963 domain-containing protein</fullName>
    </recommendedName>
</protein>
<dbReference type="InterPro" id="IPR021348">
    <property type="entry name" value="DUF2963"/>
</dbReference>
<dbReference type="EMBL" id="AM422018">
    <property type="protein sequence ID" value="CAM12165.1"/>
    <property type="molecule type" value="Genomic_DNA"/>
</dbReference>
<dbReference type="STRING" id="59748.PA0831"/>
<evidence type="ECO:0000313" key="2">
    <source>
        <dbReference type="EMBL" id="CAM12165.1"/>
    </source>
</evidence>
<dbReference type="KEGG" id="pal:PA0831"/>
<organism evidence="2 3">
    <name type="scientific">Phytoplasma australiense</name>
    <dbReference type="NCBI Taxonomy" id="59748"/>
    <lineage>
        <taxon>Bacteria</taxon>
        <taxon>Bacillati</taxon>
        <taxon>Mycoplasmatota</taxon>
        <taxon>Mollicutes</taxon>
        <taxon>Acholeplasmatales</taxon>
        <taxon>Acholeplasmataceae</taxon>
        <taxon>Candidatus Phytoplasma</taxon>
        <taxon>16SrXII (Stolbur group)</taxon>
    </lineage>
</organism>
<name>B1VB42_PHYAS</name>
<feature type="domain" description="DUF2963" evidence="1">
    <location>
        <begin position="294"/>
        <end position="329"/>
    </location>
</feature>
<dbReference type="Proteomes" id="UP000008323">
    <property type="component" value="Chromosome"/>
</dbReference>
<accession>B1VB42</accession>
<dbReference type="AlphaFoldDB" id="B1VB42"/>